<evidence type="ECO:0008006" key="4">
    <source>
        <dbReference type="Google" id="ProtNLM"/>
    </source>
</evidence>
<keyword evidence="3" id="KW-1185">Reference proteome</keyword>
<comment type="caution">
    <text evidence="2">The sequence shown here is derived from an EMBL/GenBank/DDBJ whole genome shotgun (WGS) entry which is preliminary data.</text>
</comment>
<reference evidence="2 3" key="1">
    <citation type="submission" date="2020-08" db="EMBL/GenBank/DDBJ databases">
        <title>Genome public.</title>
        <authorList>
            <person name="Liu C."/>
            <person name="Sun Q."/>
        </authorList>
    </citation>
    <scope>NUCLEOTIDE SEQUENCE [LARGE SCALE GENOMIC DNA]</scope>
    <source>
        <strain evidence="2 3">M27</strain>
    </source>
</reference>
<accession>A0ABR7C7F9</accession>
<keyword evidence="1" id="KW-1133">Transmembrane helix</keyword>
<proteinExistence type="predicted"/>
<sequence>MTKKYYIDDDENAGAGAVIGVILLLCFIFILAPGVIATSLLHLFIDFSVSQLWGCSIVSSLILVGYMHLFTEEGFSMRDYLIYAGISAAFIIIVTLFVNDNCFFNTVKEMFGAN</sequence>
<dbReference type="Proteomes" id="UP000600600">
    <property type="component" value="Unassembled WGS sequence"/>
</dbReference>
<keyword evidence="1" id="KW-0812">Transmembrane</keyword>
<evidence type="ECO:0000313" key="3">
    <source>
        <dbReference type="Proteomes" id="UP000600600"/>
    </source>
</evidence>
<dbReference type="EMBL" id="JACOOE010000001">
    <property type="protein sequence ID" value="MBC5603722.1"/>
    <property type="molecule type" value="Genomic_DNA"/>
</dbReference>
<feature type="transmembrane region" description="Helical" evidence="1">
    <location>
        <begin position="81"/>
        <end position="98"/>
    </location>
</feature>
<keyword evidence="1" id="KW-0472">Membrane</keyword>
<evidence type="ECO:0000313" key="2">
    <source>
        <dbReference type="EMBL" id="MBC5603722.1"/>
    </source>
</evidence>
<protein>
    <recommendedName>
        <fullName evidence="4">Transmembrane protein</fullName>
    </recommendedName>
</protein>
<feature type="transmembrane region" description="Helical" evidence="1">
    <location>
        <begin position="12"/>
        <end position="45"/>
    </location>
</feature>
<organism evidence="2 3">
    <name type="scientific">Bacteroides difficilis</name>
    <dbReference type="NCBI Taxonomy" id="2763021"/>
    <lineage>
        <taxon>Bacteria</taxon>
        <taxon>Pseudomonadati</taxon>
        <taxon>Bacteroidota</taxon>
        <taxon>Bacteroidia</taxon>
        <taxon>Bacteroidales</taxon>
        <taxon>Bacteroidaceae</taxon>
        <taxon>Bacteroides</taxon>
    </lineage>
</organism>
<gene>
    <name evidence="2" type="ORF">H8S67_03390</name>
</gene>
<feature type="transmembrane region" description="Helical" evidence="1">
    <location>
        <begin position="51"/>
        <end position="69"/>
    </location>
</feature>
<dbReference type="RefSeq" id="WP_186966409.1">
    <property type="nucleotide sequence ID" value="NZ_JACOOE010000001.1"/>
</dbReference>
<name>A0ABR7C7F9_9BACE</name>
<evidence type="ECO:0000256" key="1">
    <source>
        <dbReference type="SAM" id="Phobius"/>
    </source>
</evidence>